<gene>
    <name evidence="1" type="ORF">DYI37_00675</name>
</gene>
<dbReference type="AlphaFoldDB" id="A0A371XBE2"/>
<dbReference type="InterPro" id="IPR007332">
    <property type="entry name" value="DUF411"/>
</dbReference>
<protein>
    <submittedName>
        <fullName evidence="1">DUF411 domain-containing protein</fullName>
    </submittedName>
</protein>
<dbReference type="Pfam" id="PF04214">
    <property type="entry name" value="DUF411"/>
    <property type="match status" value="1"/>
</dbReference>
<accession>A0A371XBE2</accession>
<sequence>MTPHSIDRRTFGLGLAALVGSTLAPVTAVFAGPRGRAIAVFATPGCGCCKAWVEHLRENGYAPTVDYLPAATLNAKKIEAGLTPELSSCHTALIEGYVVEGHVPAADIDRLLAERPDVLGLTVPGMPQDAPGMGTGDTPFDVLLARREGTSEIFASYPAS</sequence>
<name>A0A371XBE2_9HYPH</name>
<dbReference type="SUPFAM" id="SSF52833">
    <property type="entry name" value="Thioredoxin-like"/>
    <property type="match status" value="1"/>
</dbReference>
<comment type="caution">
    <text evidence="1">The sequence shown here is derived from an EMBL/GenBank/DDBJ whole genome shotgun (WGS) entry which is preliminary data.</text>
</comment>
<dbReference type="EMBL" id="QURL01000001">
    <property type="protein sequence ID" value="RFC66522.1"/>
    <property type="molecule type" value="Genomic_DNA"/>
</dbReference>
<proteinExistence type="predicted"/>
<dbReference type="InterPro" id="IPR036249">
    <property type="entry name" value="Thioredoxin-like_sf"/>
</dbReference>
<dbReference type="Proteomes" id="UP000264310">
    <property type="component" value="Unassembled WGS sequence"/>
</dbReference>
<evidence type="ECO:0000313" key="1">
    <source>
        <dbReference type="EMBL" id="RFC66522.1"/>
    </source>
</evidence>
<dbReference type="OrthoDB" id="14727at2"/>
<dbReference type="RefSeq" id="WP_116681774.1">
    <property type="nucleotide sequence ID" value="NZ_QURL01000001.1"/>
</dbReference>
<organism evidence="1 2">
    <name type="scientific">Fulvimarina endophytica</name>
    <dbReference type="NCBI Taxonomy" id="2293836"/>
    <lineage>
        <taxon>Bacteria</taxon>
        <taxon>Pseudomonadati</taxon>
        <taxon>Pseudomonadota</taxon>
        <taxon>Alphaproteobacteria</taxon>
        <taxon>Hyphomicrobiales</taxon>
        <taxon>Aurantimonadaceae</taxon>
        <taxon>Fulvimarina</taxon>
    </lineage>
</organism>
<dbReference type="InterPro" id="IPR006311">
    <property type="entry name" value="TAT_signal"/>
</dbReference>
<evidence type="ECO:0000313" key="2">
    <source>
        <dbReference type="Proteomes" id="UP000264310"/>
    </source>
</evidence>
<dbReference type="PROSITE" id="PS51318">
    <property type="entry name" value="TAT"/>
    <property type="match status" value="1"/>
</dbReference>
<reference evidence="1 2" key="1">
    <citation type="submission" date="2018-08" db="EMBL/GenBank/DDBJ databases">
        <title>Fulvimarina sp. 85, whole genome shotgun sequence.</title>
        <authorList>
            <person name="Tuo L."/>
        </authorList>
    </citation>
    <scope>NUCLEOTIDE SEQUENCE [LARGE SCALE GENOMIC DNA]</scope>
    <source>
        <strain evidence="1 2">85</strain>
    </source>
</reference>
<keyword evidence="2" id="KW-1185">Reference proteome</keyword>